<gene>
    <name evidence="3" type="ORF">TDIS_0379</name>
</gene>
<evidence type="ECO:0000259" key="2">
    <source>
        <dbReference type="Pfam" id="PF00857"/>
    </source>
</evidence>
<dbReference type="STRING" id="999894.TDIS_0379"/>
<dbReference type="AlphaFoldDB" id="A0A179D7W8"/>
<name>A0A179D7W8_9BACT</name>
<accession>A0A179D7W8</accession>
<dbReference type="PANTHER" id="PTHR43540">
    <property type="entry name" value="PEROXYUREIDOACRYLATE/UREIDOACRYLATE AMIDOHYDROLASE-RELATED"/>
    <property type="match status" value="1"/>
</dbReference>
<dbReference type="SUPFAM" id="SSF52499">
    <property type="entry name" value="Isochorismatase-like hydrolases"/>
    <property type="match status" value="1"/>
</dbReference>
<protein>
    <submittedName>
        <fullName evidence="3">Nicotinamidase</fullName>
        <ecNumber evidence="3">3.5.1.19</ecNumber>
    </submittedName>
</protein>
<sequence length="171" mass="19437">MRGLVVIDMLNDFMDPRGILYCGEAARKIIPEVKKLIEEFRSRKEPVIYVCDAHDPDDREFQAFPAHCVKGTWGAEVIPEIAPEPGDKVLPKTRFDAFFRTELEEVLKELEVTEVWLCGVCTSICVMDTAAGAFFRGFKVVVPKRAVGDFDPEAHAFALRRMERIYKAKVI</sequence>
<evidence type="ECO:0000313" key="3">
    <source>
        <dbReference type="EMBL" id="OAQ21861.1"/>
    </source>
</evidence>
<comment type="caution">
    <text evidence="3">The sequence shown here is derived from an EMBL/GenBank/DDBJ whole genome shotgun (WGS) entry which is preliminary data.</text>
</comment>
<keyword evidence="4" id="KW-1185">Reference proteome</keyword>
<evidence type="ECO:0000256" key="1">
    <source>
        <dbReference type="ARBA" id="ARBA00022801"/>
    </source>
</evidence>
<dbReference type="CDD" id="cd00431">
    <property type="entry name" value="cysteine_hydrolases"/>
    <property type="match status" value="1"/>
</dbReference>
<keyword evidence="1 3" id="KW-0378">Hydrolase</keyword>
<dbReference type="Pfam" id="PF00857">
    <property type="entry name" value="Isochorismatase"/>
    <property type="match status" value="1"/>
</dbReference>
<dbReference type="InterPro" id="IPR000868">
    <property type="entry name" value="Isochorismatase-like_dom"/>
</dbReference>
<dbReference type="EMBL" id="LWLG01000001">
    <property type="protein sequence ID" value="OAQ21861.1"/>
    <property type="molecule type" value="Genomic_DNA"/>
</dbReference>
<dbReference type="Proteomes" id="UP000078390">
    <property type="component" value="Unassembled WGS sequence"/>
</dbReference>
<dbReference type="InterPro" id="IPR036380">
    <property type="entry name" value="Isochorismatase-like_sf"/>
</dbReference>
<reference evidence="3 4" key="1">
    <citation type="submission" date="2016-04" db="EMBL/GenBank/DDBJ databases">
        <title>Genome analysis of Thermosulfurimonas dismutans, the first thermophilic sulfur-disproportionating bacterium of the phylum Thermodesulfobacteria.</title>
        <authorList>
            <person name="Mardanov A.V."/>
            <person name="Beletsky A.V."/>
            <person name="Kadnikov V.V."/>
            <person name="Slobodkin A.I."/>
            <person name="Ravin N.V."/>
        </authorList>
    </citation>
    <scope>NUCLEOTIDE SEQUENCE [LARGE SCALE GENOMIC DNA]</scope>
    <source>
        <strain evidence="3 4">S95</strain>
    </source>
</reference>
<dbReference type="GO" id="GO:0008936">
    <property type="term" value="F:nicotinamidase activity"/>
    <property type="evidence" value="ECO:0007669"/>
    <property type="project" value="UniProtKB-EC"/>
</dbReference>
<evidence type="ECO:0000313" key="4">
    <source>
        <dbReference type="Proteomes" id="UP000078390"/>
    </source>
</evidence>
<organism evidence="3 4">
    <name type="scientific">Thermosulfurimonas dismutans</name>
    <dbReference type="NCBI Taxonomy" id="999894"/>
    <lineage>
        <taxon>Bacteria</taxon>
        <taxon>Pseudomonadati</taxon>
        <taxon>Thermodesulfobacteriota</taxon>
        <taxon>Thermodesulfobacteria</taxon>
        <taxon>Thermodesulfobacteriales</taxon>
        <taxon>Thermodesulfobacteriaceae</taxon>
        <taxon>Thermosulfurimonas</taxon>
    </lineage>
</organism>
<feature type="domain" description="Isochorismatase-like" evidence="2">
    <location>
        <begin position="4"/>
        <end position="163"/>
    </location>
</feature>
<dbReference type="OrthoDB" id="9807387at2"/>
<dbReference type="PANTHER" id="PTHR43540:SF6">
    <property type="entry name" value="ISOCHORISMATASE-LIKE DOMAIN-CONTAINING PROTEIN"/>
    <property type="match status" value="1"/>
</dbReference>
<proteinExistence type="predicted"/>
<dbReference type="Gene3D" id="3.40.50.850">
    <property type="entry name" value="Isochorismatase-like"/>
    <property type="match status" value="1"/>
</dbReference>
<dbReference type="InterPro" id="IPR050272">
    <property type="entry name" value="Isochorismatase-like_hydrls"/>
</dbReference>
<dbReference type="EC" id="3.5.1.19" evidence="3"/>
<dbReference type="RefSeq" id="WP_068668703.1">
    <property type="nucleotide sequence ID" value="NZ_LWLG01000001.1"/>
</dbReference>